<keyword evidence="2" id="KW-0805">Transcription regulation</keyword>
<dbReference type="RefSeq" id="WP_068307371.1">
    <property type="nucleotide sequence ID" value="NZ_DAIOMO010000005.1"/>
</dbReference>
<organism evidence="6 7">
    <name type="scientific">Kordiimonas lacus</name>
    <dbReference type="NCBI Taxonomy" id="637679"/>
    <lineage>
        <taxon>Bacteria</taxon>
        <taxon>Pseudomonadati</taxon>
        <taxon>Pseudomonadota</taxon>
        <taxon>Alphaproteobacteria</taxon>
        <taxon>Kordiimonadales</taxon>
        <taxon>Kordiimonadaceae</taxon>
        <taxon>Kordiimonas</taxon>
    </lineage>
</organism>
<dbReference type="EMBL" id="FNAK01000005">
    <property type="protein sequence ID" value="SDE21379.1"/>
    <property type="molecule type" value="Genomic_DNA"/>
</dbReference>
<dbReference type="Gene3D" id="3.40.190.290">
    <property type="match status" value="1"/>
</dbReference>
<dbReference type="Proteomes" id="UP000183685">
    <property type="component" value="Unassembled WGS sequence"/>
</dbReference>
<proteinExistence type="inferred from homology"/>
<dbReference type="InterPro" id="IPR036390">
    <property type="entry name" value="WH_DNA-bd_sf"/>
</dbReference>
<dbReference type="SUPFAM" id="SSF53850">
    <property type="entry name" value="Periplasmic binding protein-like II"/>
    <property type="match status" value="1"/>
</dbReference>
<dbReference type="InterPro" id="IPR036388">
    <property type="entry name" value="WH-like_DNA-bd_sf"/>
</dbReference>
<dbReference type="AlphaFoldDB" id="A0A1G7B2Q3"/>
<dbReference type="STRING" id="637679.GCA_001550055_03506"/>
<evidence type="ECO:0000256" key="4">
    <source>
        <dbReference type="ARBA" id="ARBA00023163"/>
    </source>
</evidence>
<protein>
    <submittedName>
        <fullName evidence="6">Regulatory helix-turn-helix protein, lysR family</fullName>
    </submittedName>
</protein>
<sequence>MNLNDMLLFAKVAEVGGISAAATALGLPKSSVSRRIAALEDALGAALLERTTRVVKLTEFGRIFLQHCIRISEEAESAQAAAHEIMSTPRGVLRVSASTAIGQYLVAPHIGDFMASYPEIDVQLVLNNRRVDLIAEGYDLAIRVGRLEDSSLISRRLGGARAIICAAPSYIEKRGQPKRPEDLSSHTTLAMSDSNNVTKWLLENTAGDGRAVDLAPRHCVNDFTVLRTMAEGGSGIIIAPEYVVRQAIAANKLRQVLPDWRSTLIDYYLIYPSRRGLTRKAEAWIDFFADRFRKTLVKDKQ</sequence>
<evidence type="ECO:0000256" key="1">
    <source>
        <dbReference type="ARBA" id="ARBA00009437"/>
    </source>
</evidence>
<dbReference type="GO" id="GO:0003700">
    <property type="term" value="F:DNA-binding transcription factor activity"/>
    <property type="evidence" value="ECO:0007669"/>
    <property type="project" value="InterPro"/>
</dbReference>
<dbReference type="InterPro" id="IPR000847">
    <property type="entry name" value="LysR_HTH_N"/>
</dbReference>
<evidence type="ECO:0000313" key="6">
    <source>
        <dbReference type="EMBL" id="SDE21379.1"/>
    </source>
</evidence>
<dbReference type="OrthoDB" id="9786526at2"/>
<feature type="domain" description="HTH lysR-type" evidence="5">
    <location>
        <begin position="1"/>
        <end position="58"/>
    </location>
</feature>
<dbReference type="PROSITE" id="PS50931">
    <property type="entry name" value="HTH_LYSR"/>
    <property type="match status" value="1"/>
</dbReference>
<keyword evidence="4" id="KW-0804">Transcription</keyword>
<evidence type="ECO:0000313" key="7">
    <source>
        <dbReference type="Proteomes" id="UP000183685"/>
    </source>
</evidence>
<gene>
    <name evidence="6" type="ORF">SAMN04488071_2340</name>
</gene>
<dbReference type="PANTHER" id="PTHR30537:SF5">
    <property type="entry name" value="HTH-TYPE TRANSCRIPTIONAL ACTIVATOR TTDR-RELATED"/>
    <property type="match status" value="1"/>
</dbReference>
<reference evidence="6 7" key="1">
    <citation type="submission" date="2016-10" db="EMBL/GenBank/DDBJ databases">
        <authorList>
            <person name="de Groot N.N."/>
        </authorList>
    </citation>
    <scope>NUCLEOTIDE SEQUENCE [LARGE SCALE GENOMIC DNA]</scope>
    <source>
        <strain evidence="6 7">CGMCC 1.9109</strain>
    </source>
</reference>
<dbReference type="GO" id="GO:0006351">
    <property type="term" value="P:DNA-templated transcription"/>
    <property type="evidence" value="ECO:0007669"/>
    <property type="project" value="TreeGrafter"/>
</dbReference>
<evidence type="ECO:0000256" key="3">
    <source>
        <dbReference type="ARBA" id="ARBA00023125"/>
    </source>
</evidence>
<accession>A0A1G7B2Q3</accession>
<dbReference type="SUPFAM" id="SSF46785">
    <property type="entry name" value="Winged helix' DNA-binding domain"/>
    <property type="match status" value="1"/>
</dbReference>
<dbReference type="Pfam" id="PF00126">
    <property type="entry name" value="HTH_1"/>
    <property type="match status" value="1"/>
</dbReference>
<evidence type="ECO:0000256" key="2">
    <source>
        <dbReference type="ARBA" id="ARBA00023015"/>
    </source>
</evidence>
<comment type="similarity">
    <text evidence="1">Belongs to the LysR transcriptional regulatory family.</text>
</comment>
<name>A0A1G7B2Q3_9PROT</name>
<keyword evidence="3" id="KW-0238">DNA-binding</keyword>
<dbReference type="Pfam" id="PF03466">
    <property type="entry name" value="LysR_substrate"/>
    <property type="match status" value="1"/>
</dbReference>
<dbReference type="Gene3D" id="1.10.10.10">
    <property type="entry name" value="Winged helix-like DNA-binding domain superfamily/Winged helix DNA-binding domain"/>
    <property type="match status" value="1"/>
</dbReference>
<dbReference type="InterPro" id="IPR005119">
    <property type="entry name" value="LysR_subst-bd"/>
</dbReference>
<dbReference type="PANTHER" id="PTHR30537">
    <property type="entry name" value="HTH-TYPE TRANSCRIPTIONAL REGULATOR"/>
    <property type="match status" value="1"/>
</dbReference>
<dbReference type="FunFam" id="1.10.10.10:FF:000001">
    <property type="entry name" value="LysR family transcriptional regulator"/>
    <property type="match status" value="1"/>
</dbReference>
<dbReference type="InterPro" id="IPR058163">
    <property type="entry name" value="LysR-type_TF_proteobact-type"/>
</dbReference>
<evidence type="ECO:0000259" key="5">
    <source>
        <dbReference type="PROSITE" id="PS50931"/>
    </source>
</evidence>
<dbReference type="GO" id="GO:0043565">
    <property type="term" value="F:sequence-specific DNA binding"/>
    <property type="evidence" value="ECO:0007669"/>
    <property type="project" value="TreeGrafter"/>
</dbReference>
<dbReference type="CDD" id="cd08422">
    <property type="entry name" value="PBP2_CrgA_like"/>
    <property type="match status" value="1"/>
</dbReference>
<keyword evidence="7" id="KW-1185">Reference proteome</keyword>